<evidence type="ECO:0000256" key="1">
    <source>
        <dbReference type="SAM" id="MobiDB-lite"/>
    </source>
</evidence>
<evidence type="ECO:0000313" key="2">
    <source>
        <dbReference type="EMBL" id="QKX62530.1"/>
    </source>
</evidence>
<dbReference type="OrthoDB" id="4463754at2759"/>
<evidence type="ECO:0000313" key="3">
    <source>
        <dbReference type="Proteomes" id="UP000509510"/>
    </source>
</evidence>
<dbReference type="KEGG" id="trg:TRUGW13939_09691"/>
<reference evidence="3" key="1">
    <citation type="submission" date="2020-06" db="EMBL/GenBank/DDBJ databases">
        <title>A chromosome-scale genome assembly of Talaromyces rugulosus W13939.</title>
        <authorList>
            <person name="Wang B."/>
            <person name="Guo L."/>
            <person name="Ye K."/>
            <person name="Wang L."/>
        </authorList>
    </citation>
    <scope>NUCLEOTIDE SEQUENCE [LARGE SCALE GENOMIC DNA]</scope>
    <source>
        <strain evidence="3">W13939</strain>
    </source>
</reference>
<feature type="region of interest" description="Disordered" evidence="1">
    <location>
        <begin position="1"/>
        <end position="23"/>
    </location>
</feature>
<protein>
    <submittedName>
        <fullName evidence="2">Uncharacterized protein</fullName>
    </submittedName>
</protein>
<dbReference type="EMBL" id="CP055902">
    <property type="protein sequence ID" value="QKX62530.1"/>
    <property type="molecule type" value="Genomic_DNA"/>
</dbReference>
<dbReference type="AlphaFoldDB" id="A0A7H8R822"/>
<dbReference type="Proteomes" id="UP000509510">
    <property type="component" value="Chromosome V"/>
</dbReference>
<organism evidence="2 3">
    <name type="scientific">Talaromyces rugulosus</name>
    <name type="common">Penicillium rugulosum</name>
    <dbReference type="NCBI Taxonomy" id="121627"/>
    <lineage>
        <taxon>Eukaryota</taxon>
        <taxon>Fungi</taxon>
        <taxon>Dikarya</taxon>
        <taxon>Ascomycota</taxon>
        <taxon>Pezizomycotina</taxon>
        <taxon>Eurotiomycetes</taxon>
        <taxon>Eurotiomycetidae</taxon>
        <taxon>Eurotiales</taxon>
        <taxon>Trichocomaceae</taxon>
        <taxon>Talaromyces</taxon>
        <taxon>Talaromyces sect. Islandici</taxon>
    </lineage>
</organism>
<dbReference type="GeneID" id="55997174"/>
<gene>
    <name evidence="2" type="ORF">TRUGW13939_09691</name>
</gene>
<proteinExistence type="predicted"/>
<sequence>MMADDSSSCYSADNERGREPPCVGAYEKLLPPLPTQPVTLDIEHQIRDIGGFTVSAELSPIRLQVSKKNVPRSQEERQRRLDYDLDSLKWENEFFGVCNDAFHETLFSVLDVSNEIISQCQLAALKRMWQPEDEPMSKEFMRDAVGKLDAKVQRAHQKEEEAKNAWLDKWKQKKDVEVLMPWI</sequence>
<name>A0A7H8R822_TALRU</name>
<keyword evidence="3" id="KW-1185">Reference proteome</keyword>
<feature type="compositionally biased region" description="Polar residues" evidence="1">
    <location>
        <begin position="1"/>
        <end position="11"/>
    </location>
</feature>
<dbReference type="RefSeq" id="XP_035348704.1">
    <property type="nucleotide sequence ID" value="XM_035492811.1"/>
</dbReference>
<accession>A0A7H8R822</accession>